<dbReference type="AlphaFoldDB" id="A0AAE3DDE4"/>
<comment type="caution">
    <text evidence="2">The sequence shown here is derived from an EMBL/GenBank/DDBJ whole genome shotgun (WGS) entry which is preliminary data.</text>
</comment>
<accession>A0AAE3DDE4</accession>
<dbReference type="RefSeq" id="WP_302928158.1">
    <property type="nucleotide sequence ID" value="NZ_JAJEPW010000009.1"/>
</dbReference>
<feature type="domain" description="DUF4314" evidence="1">
    <location>
        <begin position="5"/>
        <end position="71"/>
    </location>
</feature>
<dbReference type="Proteomes" id="UP001199319">
    <property type="component" value="Unassembled WGS sequence"/>
</dbReference>
<keyword evidence="3" id="KW-1185">Reference proteome</keyword>
<evidence type="ECO:0000259" key="1">
    <source>
        <dbReference type="Pfam" id="PF14192"/>
    </source>
</evidence>
<evidence type="ECO:0000313" key="3">
    <source>
        <dbReference type="Proteomes" id="UP001199319"/>
    </source>
</evidence>
<dbReference type="InterPro" id="IPR025463">
    <property type="entry name" value="DUF4314"/>
</dbReference>
<gene>
    <name evidence="2" type="ORF">LKD37_04880</name>
</gene>
<dbReference type="EMBL" id="JAJEPW010000009">
    <property type="protein sequence ID" value="MCC2128857.1"/>
    <property type="molecule type" value="Genomic_DNA"/>
</dbReference>
<dbReference type="Pfam" id="PF14192">
    <property type="entry name" value="DUF4314"/>
    <property type="match status" value="1"/>
</dbReference>
<reference evidence="2" key="1">
    <citation type="submission" date="2021-10" db="EMBL/GenBank/DDBJ databases">
        <title>Anaerobic single-cell dispensing facilitates the cultivation of human gut bacteria.</title>
        <authorList>
            <person name="Afrizal A."/>
        </authorList>
    </citation>
    <scope>NUCLEOTIDE SEQUENCE</scope>
    <source>
        <strain evidence="2">CLA-AA-H272</strain>
    </source>
</reference>
<organism evidence="2 3">
    <name type="scientific">Brotocaccenecus cirricatena</name>
    <dbReference type="NCBI Taxonomy" id="3064195"/>
    <lineage>
        <taxon>Bacteria</taxon>
        <taxon>Bacillati</taxon>
        <taxon>Bacillota</taxon>
        <taxon>Clostridia</taxon>
        <taxon>Eubacteriales</taxon>
        <taxon>Oscillospiraceae</taxon>
        <taxon>Brotocaccenecus</taxon>
    </lineage>
</organism>
<evidence type="ECO:0000313" key="2">
    <source>
        <dbReference type="EMBL" id="MCC2128857.1"/>
    </source>
</evidence>
<protein>
    <submittedName>
        <fullName evidence="2">DUF4314 domain-containing protein</fullName>
    </submittedName>
</protein>
<sequence length="326" mass="36936">MFTSEKMVKFLREKYPPGTRIRLVSMEDPYAPVAPGTEGTLVCVDDAGQFQMKWDNGRTLALIPGEDSFTVLPPERSVLKLYMPLTAELYEPDEWGDMPEEAERLTGGELASYEDKIRSALFKNRMQEEQVRGIMYWYRKPDSVNDKVHSVVFDVEQRHGRLWGVAECQISGELSAGELAALKKYISGQASDGWGEGFEQQEITLDGGRELYVHLWQDEDWSIRTEQEQFEPYRDKLPQLCFTLLPGTGQLICVKRGESGYYPSGWSTTDAQENRRIADEQNRKLGVTPAQEEAMKIGSMCGWDVPGADPDHCMDIVQQRGGMELG</sequence>
<name>A0AAE3DDE4_9FIRM</name>
<proteinExistence type="predicted"/>